<feature type="compositionally biased region" description="Polar residues" evidence="1">
    <location>
        <begin position="42"/>
        <end position="53"/>
    </location>
</feature>
<protein>
    <submittedName>
        <fullName evidence="2">Uncharacterized protein</fullName>
    </submittedName>
</protein>
<keyword evidence="3" id="KW-1185">Reference proteome</keyword>
<evidence type="ECO:0000313" key="3">
    <source>
        <dbReference type="Proteomes" id="UP001187471"/>
    </source>
</evidence>
<comment type="caution">
    <text evidence="2">The sequence shown here is derived from an EMBL/GenBank/DDBJ whole genome shotgun (WGS) entry which is preliminary data.</text>
</comment>
<sequence>MASPTSINNHPPSTLLLTSVTPTSTTGAQIQSLLVPDLIKSQPASPRSLPASSQHRRHPDQSPPCPDPRPNTYRRPASKSMFLLPSITTAVITQLGPTTNRATIGLPVISLKN</sequence>
<dbReference type="AlphaFoldDB" id="A0AA88R7G7"/>
<evidence type="ECO:0000313" key="2">
    <source>
        <dbReference type="EMBL" id="KAK2983898.1"/>
    </source>
</evidence>
<dbReference type="Proteomes" id="UP001187471">
    <property type="component" value="Unassembled WGS sequence"/>
</dbReference>
<gene>
    <name evidence="2" type="ORF">RJ640_008057</name>
</gene>
<dbReference type="EMBL" id="JAVXUO010001293">
    <property type="protein sequence ID" value="KAK2983898.1"/>
    <property type="molecule type" value="Genomic_DNA"/>
</dbReference>
<evidence type="ECO:0000256" key="1">
    <source>
        <dbReference type="SAM" id="MobiDB-lite"/>
    </source>
</evidence>
<feature type="compositionally biased region" description="Polar residues" evidence="1">
    <location>
        <begin position="1"/>
        <end position="10"/>
    </location>
</feature>
<feature type="region of interest" description="Disordered" evidence="1">
    <location>
        <begin position="1"/>
        <end position="20"/>
    </location>
</feature>
<feature type="region of interest" description="Disordered" evidence="1">
    <location>
        <begin position="37"/>
        <end position="80"/>
    </location>
</feature>
<accession>A0AA88R7G7</accession>
<feature type="compositionally biased region" description="Low complexity" evidence="1">
    <location>
        <begin position="11"/>
        <end position="20"/>
    </location>
</feature>
<proteinExistence type="predicted"/>
<reference evidence="2" key="1">
    <citation type="submission" date="2022-12" db="EMBL/GenBank/DDBJ databases">
        <title>Draft genome assemblies for two species of Escallonia (Escalloniales).</title>
        <authorList>
            <person name="Chanderbali A."/>
            <person name="Dervinis C."/>
            <person name="Anghel I."/>
            <person name="Soltis D."/>
            <person name="Soltis P."/>
            <person name="Zapata F."/>
        </authorList>
    </citation>
    <scope>NUCLEOTIDE SEQUENCE</scope>
    <source>
        <strain evidence="2">UCBG92.1500</strain>
        <tissue evidence="2">Leaf</tissue>
    </source>
</reference>
<name>A0AA88R7G7_9ASTE</name>
<organism evidence="2 3">
    <name type="scientific">Escallonia rubra</name>
    <dbReference type="NCBI Taxonomy" id="112253"/>
    <lineage>
        <taxon>Eukaryota</taxon>
        <taxon>Viridiplantae</taxon>
        <taxon>Streptophyta</taxon>
        <taxon>Embryophyta</taxon>
        <taxon>Tracheophyta</taxon>
        <taxon>Spermatophyta</taxon>
        <taxon>Magnoliopsida</taxon>
        <taxon>eudicotyledons</taxon>
        <taxon>Gunneridae</taxon>
        <taxon>Pentapetalae</taxon>
        <taxon>asterids</taxon>
        <taxon>campanulids</taxon>
        <taxon>Escalloniales</taxon>
        <taxon>Escalloniaceae</taxon>
        <taxon>Escallonia</taxon>
    </lineage>
</organism>